<keyword evidence="5 10" id="KW-0028">Amino-acid biosynthesis</keyword>
<dbReference type="UniPathway" id="UPA00031">
    <property type="reaction ID" value="UER00007"/>
</dbReference>
<keyword evidence="8 10" id="KW-0067">ATP-binding</keyword>
<dbReference type="GO" id="GO:0004636">
    <property type="term" value="F:phosphoribosyl-ATP diphosphatase activity"/>
    <property type="evidence" value="ECO:0007669"/>
    <property type="project" value="UniProtKB-UniRule"/>
</dbReference>
<dbReference type="GO" id="GO:0005524">
    <property type="term" value="F:ATP binding"/>
    <property type="evidence" value="ECO:0007669"/>
    <property type="project" value="UniProtKB-KW"/>
</dbReference>
<dbReference type="KEGG" id="bvo:Pan97_33340"/>
<dbReference type="GO" id="GO:0000105">
    <property type="term" value="P:L-histidine biosynthetic process"/>
    <property type="evidence" value="ECO:0007669"/>
    <property type="project" value="UniProtKB-UniRule"/>
</dbReference>
<dbReference type="NCBIfam" id="TIGR03188">
    <property type="entry name" value="histidine_hisI"/>
    <property type="match status" value="1"/>
</dbReference>
<keyword evidence="12" id="KW-1185">Reference proteome</keyword>
<dbReference type="PANTHER" id="PTHR42945">
    <property type="entry name" value="HISTIDINE BIOSYNTHESIS BIFUNCTIONAL PROTEIN"/>
    <property type="match status" value="1"/>
</dbReference>
<dbReference type="RefSeq" id="WP_144974295.1">
    <property type="nucleotide sequence ID" value="NZ_CP036289.1"/>
</dbReference>
<evidence type="ECO:0000256" key="6">
    <source>
        <dbReference type="ARBA" id="ARBA00022741"/>
    </source>
</evidence>
<dbReference type="SUPFAM" id="SSF101386">
    <property type="entry name" value="all-alpha NTP pyrophosphatases"/>
    <property type="match status" value="1"/>
</dbReference>
<comment type="subcellular location">
    <subcellularLocation>
        <location evidence="2 10">Cytoplasm</location>
    </subcellularLocation>
</comment>
<evidence type="ECO:0000256" key="3">
    <source>
        <dbReference type="ARBA" id="ARBA00005204"/>
    </source>
</evidence>
<dbReference type="PANTHER" id="PTHR42945:SF9">
    <property type="entry name" value="HISTIDINE BIOSYNTHESIS BIFUNCTIONAL PROTEIN HISIE"/>
    <property type="match status" value="1"/>
</dbReference>
<accession>A0A518CAP8</accession>
<keyword evidence="7 10" id="KW-0378">Hydrolase</keyword>
<dbReference type="EMBL" id="CP036289">
    <property type="protein sequence ID" value="QDU76287.1"/>
    <property type="molecule type" value="Genomic_DNA"/>
</dbReference>
<evidence type="ECO:0000256" key="10">
    <source>
        <dbReference type="HAMAP-Rule" id="MF_01020"/>
    </source>
</evidence>
<dbReference type="GO" id="GO:0005737">
    <property type="term" value="C:cytoplasm"/>
    <property type="evidence" value="ECO:0007669"/>
    <property type="project" value="UniProtKB-SubCell"/>
</dbReference>
<keyword evidence="9 10" id="KW-0368">Histidine biosynthesis</keyword>
<dbReference type="CDD" id="cd11534">
    <property type="entry name" value="NTP-PPase_HisIE_like"/>
    <property type="match status" value="1"/>
</dbReference>
<dbReference type="AlphaFoldDB" id="A0A518CAP8"/>
<dbReference type="InterPro" id="IPR008179">
    <property type="entry name" value="HisE"/>
</dbReference>
<evidence type="ECO:0000313" key="11">
    <source>
        <dbReference type="EMBL" id="QDU76287.1"/>
    </source>
</evidence>
<comment type="catalytic activity">
    <reaction evidence="1 10">
        <text>1-(5-phospho-beta-D-ribosyl)-ATP + H2O = 1-(5-phospho-beta-D-ribosyl)-5'-AMP + diphosphate + H(+)</text>
        <dbReference type="Rhea" id="RHEA:22828"/>
        <dbReference type="ChEBI" id="CHEBI:15377"/>
        <dbReference type="ChEBI" id="CHEBI:15378"/>
        <dbReference type="ChEBI" id="CHEBI:33019"/>
        <dbReference type="ChEBI" id="CHEBI:59457"/>
        <dbReference type="ChEBI" id="CHEBI:73183"/>
        <dbReference type="EC" id="3.6.1.31"/>
    </reaction>
</comment>
<gene>
    <name evidence="10 11" type="primary">hisE</name>
    <name evidence="11" type="ORF">Pan97_33340</name>
</gene>
<comment type="pathway">
    <text evidence="3 10">Amino-acid biosynthesis; L-histidine biosynthesis; L-histidine from 5-phospho-alpha-D-ribose 1-diphosphate: step 2/9.</text>
</comment>
<dbReference type="Proteomes" id="UP000318626">
    <property type="component" value="Chromosome"/>
</dbReference>
<reference evidence="12" key="1">
    <citation type="submission" date="2019-02" db="EMBL/GenBank/DDBJ databases">
        <title>Deep-cultivation of Planctomycetes and their phenomic and genomic characterization uncovers novel biology.</title>
        <authorList>
            <person name="Wiegand S."/>
            <person name="Jogler M."/>
            <person name="Boedeker C."/>
            <person name="Pinto D."/>
            <person name="Vollmers J."/>
            <person name="Rivas-Marin E."/>
            <person name="Kohn T."/>
            <person name="Peeters S.H."/>
            <person name="Heuer A."/>
            <person name="Rast P."/>
            <person name="Oberbeckmann S."/>
            <person name="Bunk B."/>
            <person name="Jeske O."/>
            <person name="Meyerdierks A."/>
            <person name="Storesund J.E."/>
            <person name="Kallscheuer N."/>
            <person name="Luecker S."/>
            <person name="Lage O.M."/>
            <person name="Pohl T."/>
            <person name="Merkel B.J."/>
            <person name="Hornburger P."/>
            <person name="Mueller R.-W."/>
            <person name="Bruemmer F."/>
            <person name="Labrenz M."/>
            <person name="Spormann A.M."/>
            <person name="Op den Camp H."/>
            <person name="Overmann J."/>
            <person name="Amann R."/>
            <person name="Jetten M.S.M."/>
            <person name="Mascher T."/>
            <person name="Medema M.H."/>
            <person name="Devos D.P."/>
            <person name="Kaster A.-K."/>
            <person name="Ovreas L."/>
            <person name="Rohde M."/>
            <person name="Galperin M.Y."/>
            <person name="Jogler C."/>
        </authorList>
    </citation>
    <scope>NUCLEOTIDE SEQUENCE [LARGE SCALE GENOMIC DNA]</scope>
    <source>
        <strain evidence="12">Pan97</strain>
    </source>
</reference>
<name>A0A518CAP8_9BACT</name>
<sequence>MSGEPNANPSVNVLAALMAVIEDRRANPPEKSYTTKLFQGGVPKIGEKIMEEAAEVVEAAGEEGEEGRQHLIYEAGDLIYHLLVMLGHREISLAEVEAELGRRFGVSGIDEKAARDPK</sequence>
<comment type="similarity">
    <text evidence="10">Belongs to the PRA-PH family.</text>
</comment>
<evidence type="ECO:0000256" key="9">
    <source>
        <dbReference type="ARBA" id="ARBA00023102"/>
    </source>
</evidence>
<evidence type="ECO:0000256" key="5">
    <source>
        <dbReference type="ARBA" id="ARBA00022605"/>
    </source>
</evidence>
<organism evidence="11 12">
    <name type="scientific">Bremerella volcania</name>
    <dbReference type="NCBI Taxonomy" id="2527984"/>
    <lineage>
        <taxon>Bacteria</taxon>
        <taxon>Pseudomonadati</taxon>
        <taxon>Planctomycetota</taxon>
        <taxon>Planctomycetia</taxon>
        <taxon>Pirellulales</taxon>
        <taxon>Pirellulaceae</taxon>
        <taxon>Bremerella</taxon>
    </lineage>
</organism>
<evidence type="ECO:0000256" key="4">
    <source>
        <dbReference type="ARBA" id="ARBA00022490"/>
    </source>
</evidence>
<dbReference type="OrthoDB" id="9814738at2"/>
<keyword evidence="4 10" id="KW-0963">Cytoplasm</keyword>
<dbReference type="InterPro" id="IPR021130">
    <property type="entry name" value="PRib-ATP_PPHydrolase-like"/>
</dbReference>
<evidence type="ECO:0000256" key="1">
    <source>
        <dbReference type="ARBA" id="ARBA00001460"/>
    </source>
</evidence>
<proteinExistence type="inferred from homology"/>
<dbReference type="HAMAP" id="MF_01020">
    <property type="entry name" value="HisE"/>
    <property type="match status" value="1"/>
</dbReference>
<evidence type="ECO:0000313" key="12">
    <source>
        <dbReference type="Proteomes" id="UP000318626"/>
    </source>
</evidence>
<protein>
    <recommendedName>
        <fullName evidence="10">Phosphoribosyl-ATP pyrophosphatase</fullName>
        <shortName evidence="10">PRA-PH</shortName>
        <ecNumber evidence="10">3.6.1.31</ecNumber>
    </recommendedName>
</protein>
<dbReference type="NCBIfam" id="NF001611">
    <property type="entry name" value="PRK00400.1-3"/>
    <property type="match status" value="1"/>
</dbReference>
<dbReference type="Pfam" id="PF01503">
    <property type="entry name" value="PRA-PH"/>
    <property type="match status" value="1"/>
</dbReference>
<keyword evidence="6 10" id="KW-0547">Nucleotide-binding</keyword>
<dbReference type="Gene3D" id="1.10.287.1080">
    <property type="entry name" value="MazG-like"/>
    <property type="match status" value="1"/>
</dbReference>
<evidence type="ECO:0000256" key="8">
    <source>
        <dbReference type="ARBA" id="ARBA00022840"/>
    </source>
</evidence>
<evidence type="ECO:0000256" key="7">
    <source>
        <dbReference type="ARBA" id="ARBA00022801"/>
    </source>
</evidence>
<dbReference type="EC" id="3.6.1.31" evidence="10"/>
<evidence type="ECO:0000256" key="2">
    <source>
        <dbReference type="ARBA" id="ARBA00004496"/>
    </source>
</evidence>